<dbReference type="EMBL" id="JAEEGA010000015">
    <property type="protein sequence ID" value="MBP1043344.1"/>
    <property type="molecule type" value="Genomic_DNA"/>
</dbReference>
<evidence type="ECO:0000259" key="1">
    <source>
        <dbReference type="Pfam" id="PF00571"/>
    </source>
</evidence>
<dbReference type="InterPro" id="IPR000644">
    <property type="entry name" value="CBS_dom"/>
</dbReference>
<evidence type="ECO:0000313" key="2">
    <source>
        <dbReference type="EMBL" id="MBP1043344.1"/>
    </source>
</evidence>
<dbReference type="Gene3D" id="3.10.580.10">
    <property type="entry name" value="CBS-domain"/>
    <property type="match status" value="1"/>
</dbReference>
<organism evidence="2 3">
    <name type="scientific">Vagococcus allomyrinae</name>
    <dbReference type="NCBI Taxonomy" id="2794353"/>
    <lineage>
        <taxon>Bacteria</taxon>
        <taxon>Bacillati</taxon>
        <taxon>Bacillota</taxon>
        <taxon>Bacilli</taxon>
        <taxon>Lactobacillales</taxon>
        <taxon>Enterococcaceae</taxon>
        <taxon>Vagococcus</taxon>
    </lineage>
</organism>
<dbReference type="InterPro" id="IPR046342">
    <property type="entry name" value="CBS_dom_sf"/>
</dbReference>
<dbReference type="RefSeq" id="WP_209531151.1">
    <property type="nucleotide sequence ID" value="NZ_JAEEGA010000015.1"/>
</dbReference>
<keyword evidence="3" id="KW-1185">Reference proteome</keyword>
<sequence>MGEQANEFLAAFNRVEKWMRDEVNAPNSMGFSELVRRLAKRQDLLVRRYQDDLIEIAQLRNAIVHDRISPDFVIAEPNDWIIAKLLKIEGDLTRPEKVIPRFKKQVTGFDKATKLTDILTIIAEKRYSQFPIYDRGKFLGLVTAHGLGIWMAMQDHETSIRINGQTVEVVLESDRKRNNYRFIDKETNVFQAIDYFLKDPTVEALLITNDGNPDGNLIGIMRPKELFQDYYEDWGNLN</sequence>
<accession>A0A940PED3</accession>
<name>A0A940PED3_9ENTE</name>
<evidence type="ECO:0000313" key="3">
    <source>
        <dbReference type="Proteomes" id="UP000674938"/>
    </source>
</evidence>
<dbReference type="Pfam" id="PF00571">
    <property type="entry name" value="CBS"/>
    <property type="match status" value="1"/>
</dbReference>
<dbReference type="AlphaFoldDB" id="A0A940PED3"/>
<reference evidence="2" key="1">
    <citation type="submission" date="2020-12" db="EMBL/GenBank/DDBJ databases">
        <title>Vagococcus allomyrinae sp. nov. and Enterococcus lavae sp. nov., isolated from the larvae of Allomyrina dichotoma.</title>
        <authorList>
            <person name="Lee S.D."/>
        </authorList>
    </citation>
    <scope>NUCLEOTIDE SEQUENCE</scope>
    <source>
        <strain evidence="2">BWB3-3</strain>
    </source>
</reference>
<feature type="domain" description="CBS" evidence="1">
    <location>
        <begin position="110"/>
        <end position="145"/>
    </location>
</feature>
<dbReference type="SUPFAM" id="SSF54631">
    <property type="entry name" value="CBS-domain pair"/>
    <property type="match status" value="1"/>
</dbReference>
<protein>
    <submittedName>
        <fullName evidence="2">CBS domain-containing protein</fullName>
    </submittedName>
</protein>
<gene>
    <name evidence="2" type="ORF">I6N95_20180</name>
</gene>
<comment type="caution">
    <text evidence="2">The sequence shown here is derived from an EMBL/GenBank/DDBJ whole genome shotgun (WGS) entry which is preliminary data.</text>
</comment>
<proteinExistence type="predicted"/>
<dbReference type="Proteomes" id="UP000674938">
    <property type="component" value="Unassembled WGS sequence"/>
</dbReference>